<feature type="transmembrane region" description="Helical" evidence="1">
    <location>
        <begin position="12"/>
        <end position="32"/>
    </location>
</feature>
<protein>
    <submittedName>
        <fullName evidence="2">Uncharacterized protein</fullName>
    </submittedName>
</protein>
<dbReference type="Proteomes" id="UP000447434">
    <property type="component" value="Chromosome 20"/>
</dbReference>
<sequence length="58" mass="6629">MLLLIGNTQIFVVDISVVINTLCNYLCCLNLLNGLGENIVFCSIYIQYVLFYYNMCLP</sequence>
<reference evidence="3" key="1">
    <citation type="journal article" date="2020" name="Nat. Commun.">
        <title>Genome sequence of the cluster root forming white lupin.</title>
        <authorList>
            <person name="Hufnagel B."/>
            <person name="Marques A."/>
            <person name="Soriano A."/>
            <person name="Marques L."/>
            <person name="Divol F."/>
            <person name="Doumas P."/>
            <person name="Sallet E."/>
            <person name="Mancinotti D."/>
            <person name="Carrere S."/>
            <person name="Marande W."/>
            <person name="Arribat S."/>
            <person name="Keller J."/>
            <person name="Huneau C."/>
            <person name="Blein T."/>
            <person name="Aime D."/>
            <person name="Laguerre M."/>
            <person name="Taylor J."/>
            <person name="Schubert V."/>
            <person name="Nelson M."/>
            <person name="Geu-Flores F."/>
            <person name="Crespi M."/>
            <person name="Gallardo-Guerrero K."/>
            <person name="Delaux P.-M."/>
            <person name="Salse J."/>
            <person name="Berges H."/>
            <person name="Guyot R."/>
            <person name="Gouzy J."/>
            <person name="Peret B."/>
        </authorList>
    </citation>
    <scope>NUCLEOTIDE SEQUENCE [LARGE SCALE GENOMIC DNA]</scope>
    <source>
        <strain evidence="3">cv. Amiga</strain>
    </source>
</reference>
<keyword evidence="1" id="KW-0812">Transmembrane</keyword>
<keyword evidence="1" id="KW-1133">Transmembrane helix</keyword>
<proteinExistence type="predicted"/>
<dbReference type="EMBL" id="WOCE01000020">
    <property type="protein sequence ID" value="KAE9591127.1"/>
    <property type="molecule type" value="Genomic_DNA"/>
</dbReference>
<gene>
    <name evidence="2" type="ORF">Lalb_Chr20g0114871</name>
</gene>
<dbReference type="AlphaFoldDB" id="A0A6A4NX81"/>
<keyword evidence="1" id="KW-0472">Membrane</keyword>
<keyword evidence="3" id="KW-1185">Reference proteome</keyword>
<comment type="caution">
    <text evidence="2">The sequence shown here is derived from an EMBL/GenBank/DDBJ whole genome shotgun (WGS) entry which is preliminary data.</text>
</comment>
<accession>A0A6A4NX81</accession>
<evidence type="ECO:0000256" key="1">
    <source>
        <dbReference type="SAM" id="Phobius"/>
    </source>
</evidence>
<feature type="transmembrane region" description="Helical" evidence="1">
    <location>
        <begin position="38"/>
        <end position="55"/>
    </location>
</feature>
<name>A0A6A4NX81_LUPAL</name>
<evidence type="ECO:0000313" key="3">
    <source>
        <dbReference type="Proteomes" id="UP000447434"/>
    </source>
</evidence>
<organism evidence="2 3">
    <name type="scientific">Lupinus albus</name>
    <name type="common">White lupine</name>
    <name type="synonym">Lupinus termis</name>
    <dbReference type="NCBI Taxonomy" id="3870"/>
    <lineage>
        <taxon>Eukaryota</taxon>
        <taxon>Viridiplantae</taxon>
        <taxon>Streptophyta</taxon>
        <taxon>Embryophyta</taxon>
        <taxon>Tracheophyta</taxon>
        <taxon>Spermatophyta</taxon>
        <taxon>Magnoliopsida</taxon>
        <taxon>eudicotyledons</taxon>
        <taxon>Gunneridae</taxon>
        <taxon>Pentapetalae</taxon>
        <taxon>rosids</taxon>
        <taxon>fabids</taxon>
        <taxon>Fabales</taxon>
        <taxon>Fabaceae</taxon>
        <taxon>Papilionoideae</taxon>
        <taxon>50 kb inversion clade</taxon>
        <taxon>genistoids sensu lato</taxon>
        <taxon>core genistoids</taxon>
        <taxon>Genisteae</taxon>
        <taxon>Lupinus</taxon>
    </lineage>
</organism>
<evidence type="ECO:0000313" key="2">
    <source>
        <dbReference type="EMBL" id="KAE9591127.1"/>
    </source>
</evidence>